<name>A0A1F7I0F4_9BACT</name>
<dbReference type="Pfam" id="PF05635">
    <property type="entry name" value="23S_rRNA_IVP"/>
    <property type="match status" value="1"/>
</dbReference>
<reference evidence="1 2" key="1">
    <citation type="journal article" date="2016" name="Nat. Commun.">
        <title>Thousands of microbial genomes shed light on interconnected biogeochemical processes in an aquifer system.</title>
        <authorList>
            <person name="Anantharaman K."/>
            <person name="Brown C.T."/>
            <person name="Hug L.A."/>
            <person name="Sharon I."/>
            <person name="Castelle C.J."/>
            <person name="Probst A.J."/>
            <person name="Thomas B.C."/>
            <person name="Singh A."/>
            <person name="Wilkins M.J."/>
            <person name="Karaoz U."/>
            <person name="Brodie E.L."/>
            <person name="Williams K.H."/>
            <person name="Hubbard S.S."/>
            <person name="Banfield J.F."/>
        </authorList>
    </citation>
    <scope>NUCLEOTIDE SEQUENCE [LARGE SCALE GENOMIC DNA]</scope>
</reference>
<sequence>MKNNREWKREFSEKLLKFGVRVIKLVNKFPKTPAGFAIASQLIRSATSIGANFLEAQDASSRKDFTQKLSIALREAKETLYWLRIVKMTELIPEDLLEKEIEEINEIVAILVSSVKSSKRKI</sequence>
<organism evidence="1 2">
    <name type="scientific">Candidatus Roizmanbacteria bacterium RIFCSPHIGHO2_12_FULL_41_11</name>
    <dbReference type="NCBI Taxonomy" id="1802052"/>
    <lineage>
        <taxon>Bacteria</taxon>
        <taxon>Candidatus Roizmaniibacteriota</taxon>
    </lineage>
</organism>
<dbReference type="EMBL" id="MGAC01000051">
    <property type="protein sequence ID" value="OGK36859.1"/>
    <property type="molecule type" value="Genomic_DNA"/>
</dbReference>
<dbReference type="AlphaFoldDB" id="A0A1F7I0F4"/>
<evidence type="ECO:0008006" key="3">
    <source>
        <dbReference type="Google" id="ProtNLM"/>
    </source>
</evidence>
<dbReference type="PANTHER" id="PTHR38471:SF2">
    <property type="entry name" value="FOUR HELIX BUNDLE PROTEIN"/>
    <property type="match status" value="1"/>
</dbReference>
<dbReference type="Proteomes" id="UP000176803">
    <property type="component" value="Unassembled WGS sequence"/>
</dbReference>
<gene>
    <name evidence="1" type="ORF">A3F03_00730</name>
</gene>
<evidence type="ECO:0000313" key="2">
    <source>
        <dbReference type="Proteomes" id="UP000176803"/>
    </source>
</evidence>
<dbReference type="NCBIfam" id="TIGR02436">
    <property type="entry name" value="four helix bundle protein"/>
    <property type="match status" value="1"/>
</dbReference>
<protein>
    <recommendedName>
        <fullName evidence="3">Four helix bundle protein</fullName>
    </recommendedName>
</protein>
<evidence type="ECO:0000313" key="1">
    <source>
        <dbReference type="EMBL" id="OGK36859.1"/>
    </source>
</evidence>
<dbReference type="Gene3D" id="1.20.1440.60">
    <property type="entry name" value="23S rRNA-intervening sequence"/>
    <property type="match status" value="1"/>
</dbReference>
<dbReference type="InterPro" id="IPR012657">
    <property type="entry name" value="23S_rRNA-intervening_sequence"/>
</dbReference>
<dbReference type="PANTHER" id="PTHR38471">
    <property type="entry name" value="FOUR HELIX BUNDLE PROTEIN"/>
    <property type="match status" value="1"/>
</dbReference>
<proteinExistence type="predicted"/>
<comment type="caution">
    <text evidence="1">The sequence shown here is derived from an EMBL/GenBank/DDBJ whole genome shotgun (WGS) entry which is preliminary data.</text>
</comment>
<dbReference type="SUPFAM" id="SSF158446">
    <property type="entry name" value="IVS-encoded protein-like"/>
    <property type="match status" value="1"/>
</dbReference>
<accession>A0A1F7I0F4</accession>
<dbReference type="InterPro" id="IPR036583">
    <property type="entry name" value="23S_rRNA_IVS_sf"/>
</dbReference>
<dbReference type="PIRSF" id="PIRSF035652">
    <property type="entry name" value="CHP02436"/>
    <property type="match status" value="1"/>
</dbReference>